<dbReference type="PANTHER" id="PTHR21415">
    <property type="entry name" value="U7 SNRNA-ASSOCIATED SM-LIKE PROTEIN LSM11"/>
    <property type="match status" value="1"/>
</dbReference>
<feature type="domain" description="Sm" evidence="2">
    <location>
        <begin position="538"/>
        <end position="671"/>
    </location>
</feature>
<protein>
    <recommendedName>
        <fullName evidence="2">Sm domain-containing protein</fullName>
    </recommendedName>
</protein>
<dbReference type="SUPFAM" id="SSF50182">
    <property type="entry name" value="Sm-like ribonucleoproteins"/>
    <property type="match status" value="1"/>
</dbReference>
<dbReference type="InterPro" id="IPR039267">
    <property type="entry name" value="Lsm11"/>
</dbReference>
<dbReference type="EMBL" id="JALLBG020000054">
    <property type="protein sequence ID" value="KAL3769565.1"/>
    <property type="molecule type" value="Genomic_DNA"/>
</dbReference>
<dbReference type="Gene3D" id="2.30.30.1020">
    <property type="entry name" value="CCR4-NOT complex subunit 2/3/5, C-terminal domain"/>
    <property type="match status" value="1"/>
</dbReference>
<feature type="compositionally biased region" description="Polar residues" evidence="1">
    <location>
        <begin position="683"/>
        <end position="704"/>
    </location>
</feature>
<feature type="region of interest" description="Disordered" evidence="1">
    <location>
        <begin position="394"/>
        <end position="423"/>
    </location>
</feature>
<evidence type="ECO:0000259" key="2">
    <source>
        <dbReference type="SMART" id="SM00651"/>
    </source>
</evidence>
<dbReference type="InterPro" id="IPR010920">
    <property type="entry name" value="LSM_dom_sf"/>
</dbReference>
<reference evidence="3 4" key="1">
    <citation type="submission" date="2024-10" db="EMBL/GenBank/DDBJ databases">
        <title>Updated reference genomes for cyclostephanoid diatoms.</title>
        <authorList>
            <person name="Roberts W.R."/>
            <person name="Alverson A.J."/>
        </authorList>
    </citation>
    <scope>NUCLEOTIDE SEQUENCE [LARGE SCALE GENOMIC DNA]</scope>
    <source>
        <strain evidence="3 4">AJA232-27</strain>
    </source>
</reference>
<dbReference type="SMART" id="SM00651">
    <property type="entry name" value="Sm"/>
    <property type="match status" value="1"/>
</dbReference>
<evidence type="ECO:0000256" key="1">
    <source>
        <dbReference type="SAM" id="MobiDB-lite"/>
    </source>
</evidence>
<dbReference type="InterPro" id="IPR038635">
    <property type="entry name" value="CCR4-NOT_su2/3/5_C_sf"/>
</dbReference>
<keyword evidence="4" id="KW-1185">Reference proteome</keyword>
<comment type="caution">
    <text evidence="3">The sequence shown here is derived from an EMBL/GenBank/DDBJ whole genome shotgun (WGS) entry which is preliminary data.</text>
</comment>
<organism evidence="3 4">
    <name type="scientific">Discostella pseudostelligera</name>
    <dbReference type="NCBI Taxonomy" id="259834"/>
    <lineage>
        <taxon>Eukaryota</taxon>
        <taxon>Sar</taxon>
        <taxon>Stramenopiles</taxon>
        <taxon>Ochrophyta</taxon>
        <taxon>Bacillariophyta</taxon>
        <taxon>Coscinodiscophyceae</taxon>
        <taxon>Thalassiosirophycidae</taxon>
        <taxon>Stephanodiscales</taxon>
        <taxon>Stephanodiscaceae</taxon>
        <taxon>Discostella</taxon>
    </lineage>
</organism>
<feature type="compositionally biased region" description="Polar residues" evidence="1">
    <location>
        <begin position="399"/>
        <end position="410"/>
    </location>
</feature>
<dbReference type="Gene3D" id="2.30.30.100">
    <property type="match status" value="1"/>
</dbReference>
<feature type="region of interest" description="Disordered" evidence="1">
    <location>
        <begin position="166"/>
        <end position="199"/>
    </location>
</feature>
<accession>A0ABD3N087</accession>
<feature type="compositionally biased region" description="Polar residues" evidence="1">
    <location>
        <begin position="218"/>
        <end position="238"/>
    </location>
</feature>
<dbReference type="InterPro" id="IPR001163">
    <property type="entry name" value="Sm_dom_euk/arc"/>
</dbReference>
<dbReference type="Proteomes" id="UP001530293">
    <property type="component" value="Unassembled WGS sequence"/>
</dbReference>
<name>A0ABD3N087_9STRA</name>
<feature type="compositionally biased region" description="Basic and acidic residues" evidence="1">
    <location>
        <begin position="411"/>
        <end position="421"/>
    </location>
</feature>
<feature type="region of interest" description="Disordered" evidence="1">
    <location>
        <begin position="488"/>
        <end position="529"/>
    </location>
</feature>
<gene>
    <name evidence="3" type="ORF">ACHAWU_005517</name>
</gene>
<feature type="compositionally biased region" description="Polar residues" evidence="1">
    <location>
        <begin position="179"/>
        <end position="191"/>
    </location>
</feature>
<feature type="region of interest" description="Disordered" evidence="1">
    <location>
        <begin position="218"/>
        <end position="243"/>
    </location>
</feature>
<evidence type="ECO:0000313" key="3">
    <source>
        <dbReference type="EMBL" id="KAL3769565.1"/>
    </source>
</evidence>
<feature type="region of interest" description="Disordered" evidence="1">
    <location>
        <begin position="676"/>
        <end position="704"/>
    </location>
</feature>
<sequence length="735" mass="77418">MDGATTGSNNSAPGGNINGASGFLNLGNLGSSQAIVGGMGLFSTGGGGGDGLGTSFGTSFGNGFSNDGANSGSGAGSANPSFDLNDFPSLGGGAVLGAASTGSVGNDNGLAAALRQQQQQQLLQHQMMQGGVSAADKSSNLYRLAMSSGIANGVASNFNMTTEDFPALGTSGDVGGQPEGSSTQGTAPSSSTGGGMLDSSGGNQLDYTGLIGSNGGTVSSGIQQGASQARSSMSTATQSGSGGLSSIAGGTVGSAGSGGAIGGDYGLLGLLSVIRMTDSDRNRLALGSDLTVLGLNLNSSDVLHSTFGGPFSDKAVTKEPHYQELYTREWKYHADSNLVAPDAIADNDKWKQNFDIIYEKYGGTVEGETKLSTKLAKKYGSQIRLLVAPPHRHKRRELQTGSTQNATLLNDNKHDESHYEVDESQVESKVLDFTSSRFDAQYALISPDIVVLDANPTIFAGLNAENTRLDNISKFRAFLPECDPQRVVHTSTHKHASAPKSKESNSAEALPTKKTPMFSSMSSRYEDKNSGPLSLLYSIVANRQRVRVMVRYVDCIRGTLTGYLIAFDKHFNMILKDVEEIYSGRITKYPQAVEVADESDDCTVGSVASSNIDANIANNCYETHAPLKSKLEKQRRNCYPPDGSGGPGPAVKQRYFHQMMVRGDTVVMVWRAEAERSSHPRTSKSPSHSLYAKSGSTGKEQQIGTPGSLYYALQRWESQHGRRAPSYALNTIEAK</sequence>
<dbReference type="AlphaFoldDB" id="A0ABD3N087"/>
<evidence type="ECO:0000313" key="4">
    <source>
        <dbReference type="Proteomes" id="UP001530293"/>
    </source>
</evidence>
<dbReference type="PANTHER" id="PTHR21415:SF1">
    <property type="entry name" value="U7 SNRNA-ASSOCIATED SM-LIKE PROTEIN LSM11"/>
    <property type="match status" value="1"/>
</dbReference>
<dbReference type="Pfam" id="PF01423">
    <property type="entry name" value="LSM"/>
    <property type="match status" value="1"/>
</dbReference>
<proteinExistence type="predicted"/>